<protein>
    <submittedName>
        <fullName evidence="2">Uncharacterized protein</fullName>
    </submittedName>
</protein>
<reference evidence="2 3" key="1">
    <citation type="submission" date="2020-07" db="EMBL/GenBank/DDBJ databases">
        <title>Comparative genomics of pyrophilous fungi reveals a link between fire events and developmental genes.</title>
        <authorList>
            <consortium name="DOE Joint Genome Institute"/>
            <person name="Steindorff A.S."/>
            <person name="Carver A."/>
            <person name="Calhoun S."/>
            <person name="Stillman K."/>
            <person name="Liu H."/>
            <person name="Lipzen A."/>
            <person name="Pangilinan J."/>
            <person name="Labutti K."/>
            <person name="Bruns T.D."/>
            <person name="Grigoriev I.V."/>
        </authorList>
    </citation>
    <scope>NUCLEOTIDE SEQUENCE [LARGE SCALE GENOMIC DNA]</scope>
    <source>
        <strain evidence="2 3">CBS 144469</strain>
    </source>
</reference>
<name>A0A8H6LW14_9AGAR</name>
<dbReference type="AlphaFoldDB" id="A0A8H6LW14"/>
<keyword evidence="3" id="KW-1185">Reference proteome</keyword>
<organism evidence="2 3">
    <name type="scientific">Ephemerocybe angulata</name>
    <dbReference type="NCBI Taxonomy" id="980116"/>
    <lineage>
        <taxon>Eukaryota</taxon>
        <taxon>Fungi</taxon>
        <taxon>Dikarya</taxon>
        <taxon>Basidiomycota</taxon>
        <taxon>Agaricomycotina</taxon>
        <taxon>Agaricomycetes</taxon>
        <taxon>Agaricomycetidae</taxon>
        <taxon>Agaricales</taxon>
        <taxon>Agaricineae</taxon>
        <taxon>Psathyrellaceae</taxon>
        <taxon>Ephemerocybe</taxon>
    </lineage>
</organism>
<evidence type="ECO:0000313" key="3">
    <source>
        <dbReference type="Proteomes" id="UP000521943"/>
    </source>
</evidence>
<feature type="region of interest" description="Disordered" evidence="1">
    <location>
        <begin position="76"/>
        <end position="120"/>
    </location>
</feature>
<dbReference type="OrthoDB" id="3230070at2759"/>
<evidence type="ECO:0000256" key="1">
    <source>
        <dbReference type="SAM" id="MobiDB-lite"/>
    </source>
</evidence>
<proteinExistence type="predicted"/>
<dbReference type="Proteomes" id="UP000521943">
    <property type="component" value="Unassembled WGS sequence"/>
</dbReference>
<accession>A0A8H6LW14</accession>
<dbReference type="EMBL" id="JACGCI010000151">
    <property type="protein sequence ID" value="KAF6743256.1"/>
    <property type="molecule type" value="Genomic_DNA"/>
</dbReference>
<comment type="caution">
    <text evidence="2">The sequence shown here is derived from an EMBL/GenBank/DDBJ whole genome shotgun (WGS) entry which is preliminary data.</text>
</comment>
<sequence length="120" mass="13445">MALINNRELYGRVTQCCIRHGYTGKFCHCFISRETVDCKCGILWEVSRDIILANILGTKKGIKALAQFIKASRAFSRDGKVPKKRPAPSWWEEREPESEEGAGAGGLRVTHGAQTMKHPE</sequence>
<gene>
    <name evidence="2" type="ORF">DFP72DRAFT_859178</name>
</gene>
<evidence type="ECO:0000313" key="2">
    <source>
        <dbReference type="EMBL" id="KAF6743256.1"/>
    </source>
</evidence>